<feature type="transmembrane region" description="Helical" evidence="2">
    <location>
        <begin position="135"/>
        <end position="154"/>
    </location>
</feature>
<feature type="transmembrane region" description="Helical" evidence="2">
    <location>
        <begin position="43"/>
        <end position="67"/>
    </location>
</feature>
<feature type="transmembrane region" description="Helical" evidence="2">
    <location>
        <begin position="79"/>
        <end position="100"/>
    </location>
</feature>
<dbReference type="SUPFAM" id="SSF103481">
    <property type="entry name" value="Multidrug resistance efflux transporter EmrE"/>
    <property type="match status" value="2"/>
</dbReference>
<evidence type="ECO:0000256" key="2">
    <source>
        <dbReference type="SAM" id="Phobius"/>
    </source>
</evidence>
<proteinExistence type="inferred from homology"/>
<organism evidence="4 5">
    <name type="scientific">Nocardioides pocheonensis</name>
    <dbReference type="NCBI Taxonomy" id="661485"/>
    <lineage>
        <taxon>Bacteria</taxon>
        <taxon>Bacillati</taxon>
        <taxon>Actinomycetota</taxon>
        <taxon>Actinomycetes</taxon>
        <taxon>Propionibacteriales</taxon>
        <taxon>Nocardioidaceae</taxon>
        <taxon>Nocardioides</taxon>
    </lineage>
</organism>
<feature type="domain" description="EamA" evidence="3">
    <location>
        <begin position="163"/>
        <end position="303"/>
    </location>
</feature>
<evidence type="ECO:0000259" key="3">
    <source>
        <dbReference type="Pfam" id="PF00892"/>
    </source>
</evidence>
<dbReference type="InterPro" id="IPR037185">
    <property type="entry name" value="EmrE-like"/>
</dbReference>
<keyword evidence="5" id="KW-1185">Reference proteome</keyword>
<dbReference type="RefSeq" id="WP_123225219.1">
    <property type="nucleotide sequence ID" value="NZ_RJSF01000048.1"/>
</dbReference>
<accession>A0A3N0GHM3</accession>
<dbReference type="PANTHER" id="PTHR22911:SF79">
    <property type="entry name" value="MOBA-LIKE NTP TRANSFERASE DOMAIN-CONTAINING PROTEIN"/>
    <property type="match status" value="1"/>
</dbReference>
<dbReference type="GO" id="GO:0016020">
    <property type="term" value="C:membrane"/>
    <property type="evidence" value="ECO:0007669"/>
    <property type="project" value="InterPro"/>
</dbReference>
<dbReference type="Pfam" id="PF00892">
    <property type="entry name" value="EamA"/>
    <property type="match status" value="2"/>
</dbReference>
<sequence length="326" mass="33043">MDTLTHDTAVRSVRAAGLWFAVLSAASFGLSGSLASGLMDAGWSAGGAVVARVGVAALVLLAPAWVALDGRWQRLRAQLPLVVSYGVFAVGGAQFAYFNAVRHMDVGVALLIEYTAPVAVVVWMWLRHGHRPGRLTLVGAVIAAAGLVLVLDLLSGADLSAVGVVWALVAMVGAAVYFVISAGESDLPPIVLAAAGLVLATVALVLLGLVGAVPLDASTSGVRYGASQVPFWLPVAALGVVTAAVAYVSGIAASRRLGPRLASFVGLLEVLAGLLFAWALLDQLPGWLQAVGGVLVVAGVVVVKAGESHVHVDPAEPVVEPVPAAG</sequence>
<keyword evidence="2" id="KW-0472">Membrane</keyword>
<feature type="transmembrane region" description="Helical" evidence="2">
    <location>
        <begin position="12"/>
        <end position="31"/>
    </location>
</feature>
<feature type="transmembrane region" description="Helical" evidence="2">
    <location>
        <begin position="261"/>
        <end position="281"/>
    </location>
</feature>
<feature type="transmembrane region" description="Helical" evidence="2">
    <location>
        <begin position="231"/>
        <end position="249"/>
    </location>
</feature>
<name>A0A3N0GHM3_9ACTN</name>
<dbReference type="AlphaFoldDB" id="A0A3N0GHM3"/>
<dbReference type="OrthoDB" id="154915at2"/>
<dbReference type="PANTHER" id="PTHR22911">
    <property type="entry name" value="ACYL-MALONYL CONDENSING ENZYME-RELATED"/>
    <property type="match status" value="1"/>
</dbReference>
<feature type="transmembrane region" description="Helical" evidence="2">
    <location>
        <begin position="187"/>
        <end position="211"/>
    </location>
</feature>
<dbReference type="EMBL" id="RJSF01000048">
    <property type="protein sequence ID" value="RNM11530.1"/>
    <property type="molecule type" value="Genomic_DNA"/>
</dbReference>
<keyword evidence="2" id="KW-1133">Transmembrane helix</keyword>
<evidence type="ECO:0000313" key="5">
    <source>
        <dbReference type="Proteomes" id="UP000279994"/>
    </source>
</evidence>
<feature type="transmembrane region" description="Helical" evidence="2">
    <location>
        <begin position="160"/>
        <end position="180"/>
    </location>
</feature>
<comment type="similarity">
    <text evidence="1">Belongs to the EamA transporter family.</text>
</comment>
<keyword evidence="2" id="KW-0812">Transmembrane</keyword>
<dbReference type="InterPro" id="IPR000620">
    <property type="entry name" value="EamA_dom"/>
</dbReference>
<evidence type="ECO:0000313" key="4">
    <source>
        <dbReference type="EMBL" id="RNM11530.1"/>
    </source>
</evidence>
<reference evidence="4 5" key="1">
    <citation type="submission" date="2018-11" db="EMBL/GenBank/DDBJ databases">
        <authorList>
            <person name="Li F."/>
        </authorList>
    </citation>
    <scope>NUCLEOTIDE SEQUENCE [LARGE SCALE GENOMIC DNA]</scope>
    <source>
        <strain evidence="4 5">Gsoil 818</strain>
    </source>
</reference>
<evidence type="ECO:0000256" key="1">
    <source>
        <dbReference type="ARBA" id="ARBA00007362"/>
    </source>
</evidence>
<dbReference type="Proteomes" id="UP000279994">
    <property type="component" value="Unassembled WGS sequence"/>
</dbReference>
<comment type="caution">
    <text evidence="4">The sequence shown here is derived from an EMBL/GenBank/DDBJ whole genome shotgun (WGS) entry which is preliminary data.</text>
</comment>
<protein>
    <submittedName>
        <fullName evidence="4">DMT family transporter</fullName>
    </submittedName>
</protein>
<feature type="domain" description="EamA" evidence="3">
    <location>
        <begin position="17"/>
        <end position="151"/>
    </location>
</feature>
<gene>
    <name evidence="4" type="ORF">EFL26_22760</name>
</gene>
<feature type="transmembrane region" description="Helical" evidence="2">
    <location>
        <begin position="287"/>
        <end position="306"/>
    </location>
</feature>
<feature type="transmembrane region" description="Helical" evidence="2">
    <location>
        <begin position="106"/>
        <end position="126"/>
    </location>
</feature>